<dbReference type="Pfam" id="PF08334">
    <property type="entry name" value="T2SSG"/>
    <property type="match status" value="1"/>
</dbReference>
<dbReference type="SUPFAM" id="SSF54523">
    <property type="entry name" value="Pili subunits"/>
    <property type="match status" value="1"/>
</dbReference>
<keyword evidence="10" id="KW-0574">Periplasm</keyword>
<comment type="caution">
    <text evidence="16">The sequence shown here is derived from an EMBL/GenBank/DDBJ whole genome shotgun (WGS) entry which is preliminary data.</text>
</comment>
<evidence type="ECO:0000256" key="4">
    <source>
        <dbReference type="ARBA" id="ARBA00009984"/>
    </source>
</evidence>
<evidence type="ECO:0000259" key="15">
    <source>
        <dbReference type="Pfam" id="PF08334"/>
    </source>
</evidence>
<evidence type="ECO:0000256" key="8">
    <source>
        <dbReference type="ARBA" id="ARBA00022519"/>
    </source>
</evidence>
<name>A0A073J2R8_9BACT</name>
<comment type="similarity">
    <text evidence="4">Belongs to the GSP G family.</text>
</comment>
<keyword evidence="6" id="KW-1003">Cell membrane</keyword>
<evidence type="ECO:0000256" key="3">
    <source>
        <dbReference type="ARBA" id="ARBA00004418"/>
    </source>
</evidence>
<dbReference type="InterPro" id="IPR012902">
    <property type="entry name" value="N_methyl_site"/>
</dbReference>
<dbReference type="GO" id="GO:0015628">
    <property type="term" value="P:protein secretion by the type II secretion system"/>
    <property type="evidence" value="ECO:0007669"/>
    <property type="project" value="InterPro"/>
</dbReference>
<reference evidence="16 17" key="1">
    <citation type="submission" date="2014-04" db="EMBL/GenBank/DDBJ databases">
        <title>Draft Genome Sequence of Synergistes jonesii.</title>
        <authorList>
            <person name="Coil D.A."/>
            <person name="Eisen J.A."/>
            <person name="Holland-Moritz H.E."/>
        </authorList>
    </citation>
    <scope>NUCLEOTIDE SEQUENCE [LARGE SCALE GENOMIC DNA]</scope>
    <source>
        <strain evidence="16 17">78-1</strain>
    </source>
</reference>
<dbReference type="GO" id="GO:0042597">
    <property type="term" value="C:periplasmic space"/>
    <property type="evidence" value="ECO:0007669"/>
    <property type="project" value="UniProtKB-SubCell"/>
</dbReference>
<evidence type="ECO:0000256" key="1">
    <source>
        <dbReference type="ARBA" id="ARBA00004203"/>
    </source>
</evidence>
<keyword evidence="8" id="KW-0997">Cell inner membrane</keyword>
<dbReference type="NCBIfam" id="TIGR01710">
    <property type="entry name" value="typeII_sec_gspG"/>
    <property type="match status" value="1"/>
</dbReference>
<accession>A0A073J2R8</accession>
<evidence type="ECO:0000256" key="12">
    <source>
        <dbReference type="ARBA" id="ARBA00023136"/>
    </source>
</evidence>
<keyword evidence="11 14" id="KW-1133">Transmembrane helix</keyword>
<dbReference type="Proteomes" id="UP000027665">
    <property type="component" value="Unassembled WGS sequence"/>
</dbReference>
<keyword evidence="12 14" id="KW-0472">Membrane</keyword>
<keyword evidence="17" id="KW-1185">Reference proteome</keyword>
<dbReference type="GO" id="GO:0005886">
    <property type="term" value="C:plasma membrane"/>
    <property type="evidence" value="ECO:0007669"/>
    <property type="project" value="UniProtKB-SubCell"/>
</dbReference>
<protein>
    <recommendedName>
        <fullName evidence="5">Type II secretion system core protein G</fullName>
    </recommendedName>
</protein>
<evidence type="ECO:0000256" key="7">
    <source>
        <dbReference type="ARBA" id="ARBA00022481"/>
    </source>
</evidence>
<evidence type="ECO:0000256" key="11">
    <source>
        <dbReference type="ARBA" id="ARBA00022989"/>
    </source>
</evidence>
<evidence type="ECO:0000313" key="16">
    <source>
        <dbReference type="EMBL" id="KEJ91987.1"/>
    </source>
</evidence>
<dbReference type="Gene3D" id="3.30.700.10">
    <property type="entry name" value="Glycoprotein, Type 4 Pilin"/>
    <property type="match status" value="1"/>
</dbReference>
<dbReference type="STRING" id="2754.EH55_06280"/>
<evidence type="ECO:0000313" key="17">
    <source>
        <dbReference type="Proteomes" id="UP000027665"/>
    </source>
</evidence>
<evidence type="ECO:0000256" key="14">
    <source>
        <dbReference type="SAM" id="Phobius"/>
    </source>
</evidence>
<proteinExistence type="inferred from homology"/>
<comment type="subcellular location">
    <subcellularLocation>
        <location evidence="2">Cell inner membrane</location>
        <topology evidence="2">Single-pass membrane protein</topology>
    </subcellularLocation>
    <subcellularLocation>
        <location evidence="1">Cell outer membrane</location>
        <topology evidence="1">Single-pass membrane protein</topology>
    </subcellularLocation>
    <subcellularLocation>
        <location evidence="3">Periplasm</location>
    </subcellularLocation>
</comment>
<dbReference type="InterPro" id="IPR000983">
    <property type="entry name" value="Bac_GSPG_pilin"/>
</dbReference>
<dbReference type="PANTHER" id="PTHR30093">
    <property type="entry name" value="GENERAL SECRETION PATHWAY PROTEIN G"/>
    <property type="match status" value="1"/>
</dbReference>
<dbReference type="PANTHER" id="PTHR30093:SF44">
    <property type="entry name" value="TYPE II SECRETION SYSTEM CORE PROTEIN G"/>
    <property type="match status" value="1"/>
</dbReference>
<gene>
    <name evidence="16" type="ORF">EH55_06280</name>
</gene>
<feature type="transmembrane region" description="Helical" evidence="14">
    <location>
        <begin position="12"/>
        <end position="33"/>
    </location>
</feature>
<dbReference type="NCBIfam" id="TIGR02532">
    <property type="entry name" value="IV_pilin_GFxxxE"/>
    <property type="match status" value="1"/>
</dbReference>
<evidence type="ECO:0000256" key="6">
    <source>
        <dbReference type="ARBA" id="ARBA00022475"/>
    </source>
</evidence>
<sequence>MKLKKRKGFTLIEIMVVVVIIGLLSALVGPRLIGQSDEAKRKTTQTQIAQLEQVLGLYYLDNGAYPTTAQGLEALVKEPTTPPEPLNYKKGGYMKKVPKDAWGRDFLYASPGEHGDFDIMSYGADGQEGGSGANAEITNWE</sequence>
<dbReference type="GO" id="GO:0015627">
    <property type="term" value="C:type II protein secretion system complex"/>
    <property type="evidence" value="ECO:0007669"/>
    <property type="project" value="InterPro"/>
</dbReference>
<organism evidence="16 17">
    <name type="scientific">Synergistes jonesii</name>
    <dbReference type="NCBI Taxonomy" id="2754"/>
    <lineage>
        <taxon>Bacteria</taxon>
        <taxon>Thermotogati</taxon>
        <taxon>Synergistota</taxon>
        <taxon>Synergistia</taxon>
        <taxon>Synergistales</taxon>
        <taxon>Synergistaceae</taxon>
        <taxon>Synergistes</taxon>
    </lineage>
</organism>
<keyword evidence="13" id="KW-0998">Cell outer membrane</keyword>
<evidence type="ECO:0000256" key="2">
    <source>
        <dbReference type="ARBA" id="ARBA00004377"/>
    </source>
</evidence>
<keyword evidence="7" id="KW-0488">Methylation</keyword>
<dbReference type="AlphaFoldDB" id="A0A073J2R8"/>
<evidence type="ECO:0000256" key="13">
    <source>
        <dbReference type="ARBA" id="ARBA00023237"/>
    </source>
</evidence>
<dbReference type="Pfam" id="PF07963">
    <property type="entry name" value="N_methyl"/>
    <property type="match status" value="1"/>
</dbReference>
<dbReference type="InterPro" id="IPR010054">
    <property type="entry name" value="Type2_sec_GspG"/>
</dbReference>
<dbReference type="GO" id="GO:0009279">
    <property type="term" value="C:cell outer membrane"/>
    <property type="evidence" value="ECO:0007669"/>
    <property type="project" value="UniProtKB-SubCell"/>
</dbReference>
<feature type="domain" description="Type II secretion system protein GspG C-terminal" evidence="15">
    <location>
        <begin position="31"/>
        <end position="140"/>
    </location>
</feature>
<dbReference type="eggNOG" id="COG4968">
    <property type="taxonomic scope" value="Bacteria"/>
</dbReference>
<evidence type="ECO:0000256" key="9">
    <source>
        <dbReference type="ARBA" id="ARBA00022692"/>
    </source>
</evidence>
<dbReference type="EMBL" id="JMKI01000036">
    <property type="protein sequence ID" value="KEJ91987.1"/>
    <property type="molecule type" value="Genomic_DNA"/>
</dbReference>
<keyword evidence="9 14" id="KW-0812">Transmembrane</keyword>
<evidence type="ECO:0000256" key="5">
    <source>
        <dbReference type="ARBA" id="ARBA00020042"/>
    </source>
</evidence>
<dbReference type="PROSITE" id="PS00409">
    <property type="entry name" value="PROKAR_NTER_METHYL"/>
    <property type="match status" value="1"/>
</dbReference>
<dbReference type="InterPro" id="IPR013545">
    <property type="entry name" value="T2SS_protein-GspG_C"/>
</dbReference>
<dbReference type="PRINTS" id="PR00813">
    <property type="entry name" value="BCTERIALGSPG"/>
</dbReference>
<evidence type="ECO:0000256" key="10">
    <source>
        <dbReference type="ARBA" id="ARBA00022764"/>
    </source>
</evidence>
<dbReference type="InterPro" id="IPR045584">
    <property type="entry name" value="Pilin-like"/>
</dbReference>